<protein>
    <submittedName>
        <fullName evidence="5">Ffp</fullName>
        <ecNumber evidence="5">2.7.8.-</ecNumber>
    </submittedName>
</protein>
<dbReference type="InterPro" id="IPR037143">
    <property type="entry name" value="4-PPantetheinyl_Trfase_dom_sf"/>
</dbReference>
<dbReference type="eggNOG" id="COG2091">
    <property type="taxonomic scope" value="Bacteria"/>
</dbReference>
<dbReference type="GO" id="GO:0005829">
    <property type="term" value="C:cytosol"/>
    <property type="evidence" value="ECO:0007669"/>
    <property type="project" value="TreeGrafter"/>
</dbReference>
<dbReference type="PANTHER" id="PTHR12215:SF10">
    <property type="entry name" value="L-AMINOADIPATE-SEMIALDEHYDE DEHYDROGENASE-PHOSPHOPANTETHEINYL TRANSFERASE"/>
    <property type="match status" value="1"/>
</dbReference>
<dbReference type="InterPro" id="IPR050559">
    <property type="entry name" value="P-Pant_transferase_sf"/>
</dbReference>
<dbReference type="EMBL" id="CP001087">
    <property type="protein sequence ID" value="ACN17368.1"/>
    <property type="molecule type" value="Genomic_DNA"/>
</dbReference>
<sequence>MEDIVLKPGEVHFFYTLDDEIQSPLLLDKYREISSSKEKIKIDRYRFGRDQRTCLVTRGLLRFVLSRYTQIPPQSLGFRENDFGKPSLKPGITDIPIQFNLSHSKGLTACAVVLESQIGIDVEDISRKVDLKIARRFFSKQESEYLGKTIEKETFFDFWTLKESYIKAKGKGLSIPLNKFSFTISQDRTDICFDASYDDNPDNFIFFRFPLLKKFKVAITVEAPKNEGCELRVYHCIPFRMIKKQEQIQII</sequence>
<dbReference type="InterPro" id="IPR008278">
    <property type="entry name" value="4-PPantetheinyl_Trfase_dom"/>
</dbReference>
<dbReference type="OrthoDB" id="9808281at2"/>
<evidence type="ECO:0000256" key="2">
    <source>
        <dbReference type="ARBA" id="ARBA00022679"/>
    </source>
</evidence>
<dbReference type="Pfam" id="PF22624">
    <property type="entry name" value="AASDHPPT_N"/>
    <property type="match status" value="1"/>
</dbReference>
<dbReference type="GO" id="GO:0008897">
    <property type="term" value="F:holo-[acyl-carrier-protein] synthase activity"/>
    <property type="evidence" value="ECO:0007669"/>
    <property type="project" value="InterPro"/>
</dbReference>
<dbReference type="GO" id="GO:0019878">
    <property type="term" value="P:lysine biosynthetic process via aminoadipic acid"/>
    <property type="evidence" value="ECO:0007669"/>
    <property type="project" value="TreeGrafter"/>
</dbReference>
<evidence type="ECO:0000259" key="4">
    <source>
        <dbReference type="Pfam" id="PF22624"/>
    </source>
</evidence>
<organism evidence="5 6">
    <name type="scientific">Desulforapulum autotrophicum (strain ATCC 43914 / DSM 3382 / VKM B-1955 / HRM2)</name>
    <name type="common">Desulfobacterium autotrophicum</name>
    <dbReference type="NCBI Taxonomy" id="177437"/>
    <lineage>
        <taxon>Bacteria</taxon>
        <taxon>Pseudomonadati</taxon>
        <taxon>Thermodesulfobacteriota</taxon>
        <taxon>Desulfobacteria</taxon>
        <taxon>Desulfobacterales</taxon>
        <taxon>Desulfobacteraceae</taxon>
        <taxon>Desulforapulum</taxon>
    </lineage>
</organism>
<dbReference type="HOGENOM" id="CLU_057011_4_0_7"/>
<feature type="domain" description="4'-phosphopantetheinyl transferase N-terminal" evidence="4">
    <location>
        <begin position="35"/>
        <end position="111"/>
    </location>
</feature>
<evidence type="ECO:0000256" key="1">
    <source>
        <dbReference type="ARBA" id="ARBA00010990"/>
    </source>
</evidence>
<dbReference type="InterPro" id="IPR055066">
    <property type="entry name" value="AASDHPPT_N"/>
</dbReference>
<reference evidence="5 6" key="1">
    <citation type="journal article" date="2009" name="Environ. Microbiol.">
        <title>Genome sequence of Desulfobacterium autotrophicum HRM2, a marine sulfate reducer oxidizing organic carbon completely to carbon dioxide.</title>
        <authorList>
            <person name="Strittmatter A.W."/>
            <person name="Liesegang H."/>
            <person name="Rabus R."/>
            <person name="Decker I."/>
            <person name="Amann J."/>
            <person name="Andres S."/>
            <person name="Henne A."/>
            <person name="Fricke W.F."/>
            <person name="Martinez-Arias R."/>
            <person name="Bartels D."/>
            <person name="Goesmann A."/>
            <person name="Krause L."/>
            <person name="Puehler A."/>
            <person name="Klenk H.P."/>
            <person name="Richter M."/>
            <person name="Schuler M."/>
            <person name="Gloeckner F.O."/>
            <person name="Meyerdierks A."/>
            <person name="Gottschalk G."/>
            <person name="Amann R."/>
        </authorList>
    </citation>
    <scope>NUCLEOTIDE SEQUENCE [LARGE SCALE GENOMIC DNA]</scope>
    <source>
        <strain evidence="6">ATCC 43914 / DSM 3382 / HRM2</strain>
    </source>
</reference>
<evidence type="ECO:0000313" key="6">
    <source>
        <dbReference type="Proteomes" id="UP000000442"/>
    </source>
</evidence>
<dbReference type="AlphaFoldDB" id="C0QDU7"/>
<keyword evidence="6" id="KW-1185">Reference proteome</keyword>
<dbReference type="Proteomes" id="UP000000442">
    <property type="component" value="Chromosome"/>
</dbReference>
<dbReference type="RefSeq" id="WP_015906100.1">
    <property type="nucleotide sequence ID" value="NC_012108.1"/>
</dbReference>
<dbReference type="KEGG" id="dat:HRM2_43120"/>
<evidence type="ECO:0000259" key="3">
    <source>
        <dbReference type="Pfam" id="PF01648"/>
    </source>
</evidence>
<name>C0QDU7_DESAH</name>
<dbReference type="SUPFAM" id="SSF56214">
    <property type="entry name" value="4'-phosphopantetheinyl transferase"/>
    <property type="match status" value="2"/>
</dbReference>
<dbReference type="Gene3D" id="3.90.470.20">
    <property type="entry name" value="4'-phosphopantetheinyl transferase domain"/>
    <property type="match status" value="2"/>
</dbReference>
<dbReference type="Pfam" id="PF01648">
    <property type="entry name" value="ACPS"/>
    <property type="match status" value="1"/>
</dbReference>
<proteinExistence type="inferred from homology"/>
<gene>
    <name evidence="5" type="primary">ffp</name>
    <name evidence="5" type="ordered locus">HRM2_43120</name>
</gene>
<evidence type="ECO:0000313" key="5">
    <source>
        <dbReference type="EMBL" id="ACN17368.1"/>
    </source>
</evidence>
<feature type="domain" description="4'-phosphopantetheinyl transferase" evidence="3">
    <location>
        <begin position="117"/>
        <end position="189"/>
    </location>
</feature>
<dbReference type="PANTHER" id="PTHR12215">
    <property type="entry name" value="PHOSPHOPANTETHEINE TRANSFERASE"/>
    <property type="match status" value="1"/>
</dbReference>
<keyword evidence="2 5" id="KW-0808">Transferase</keyword>
<dbReference type="GO" id="GO:0000287">
    <property type="term" value="F:magnesium ion binding"/>
    <property type="evidence" value="ECO:0007669"/>
    <property type="project" value="InterPro"/>
</dbReference>
<dbReference type="STRING" id="177437.HRM2_43120"/>
<accession>C0QDU7</accession>
<comment type="similarity">
    <text evidence="1">Belongs to the P-Pant transferase superfamily. Gsp/Sfp/HetI/AcpT family.</text>
</comment>
<dbReference type="EC" id="2.7.8.-" evidence="5"/>